<evidence type="ECO:0000313" key="3">
    <source>
        <dbReference type="Proteomes" id="UP000708208"/>
    </source>
</evidence>
<proteinExistence type="predicted"/>
<sequence>MEKLAEEMILPHIKRRSWSGLSKDIQNSILIMGGSPPAPQAMQQTRTRGPCSWTRNDEGGNILDQCGKRSRGKCAKCRNWTCDEHGQRIFKCESCSLEDGGI</sequence>
<name>A0A8J2PW03_9HEXA</name>
<dbReference type="AlphaFoldDB" id="A0A8J2PW03"/>
<dbReference type="EMBL" id="CAJVCH010555796">
    <property type="protein sequence ID" value="CAG7830427.1"/>
    <property type="molecule type" value="Genomic_DNA"/>
</dbReference>
<organism evidence="2 3">
    <name type="scientific">Allacma fusca</name>
    <dbReference type="NCBI Taxonomy" id="39272"/>
    <lineage>
        <taxon>Eukaryota</taxon>
        <taxon>Metazoa</taxon>
        <taxon>Ecdysozoa</taxon>
        <taxon>Arthropoda</taxon>
        <taxon>Hexapoda</taxon>
        <taxon>Collembola</taxon>
        <taxon>Symphypleona</taxon>
        <taxon>Sminthuridae</taxon>
        <taxon>Allacma</taxon>
    </lineage>
</organism>
<keyword evidence="3" id="KW-1185">Reference proteome</keyword>
<accession>A0A8J2PW03</accession>
<evidence type="ECO:0000256" key="1">
    <source>
        <dbReference type="SAM" id="MobiDB-lite"/>
    </source>
</evidence>
<dbReference type="Proteomes" id="UP000708208">
    <property type="component" value="Unassembled WGS sequence"/>
</dbReference>
<reference evidence="2" key="1">
    <citation type="submission" date="2021-06" db="EMBL/GenBank/DDBJ databases">
        <authorList>
            <person name="Hodson N. C."/>
            <person name="Mongue J. A."/>
            <person name="Jaron S. K."/>
        </authorList>
    </citation>
    <scope>NUCLEOTIDE SEQUENCE</scope>
</reference>
<feature type="region of interest" description="Disordered" evidence="1">
    <location>
        <begin position="32"/>
        <end position="54"/>
    </location>
</feature>
<gene>
    <name evidence="2" type="ORF">AFUS01_LOCUS40228</name>
</gene>
<evidence type="ECO:0000313" key="2">
    <source>
        <dbReference type="EMBL" id="CAG7830427.1"/>
    </source>
</evidence>
<comment type="caution">
    <text evidence="2">The sequence shown here is derived from an EMBL/GenBank/DDBJ whole genome shotgun (WGS) entry which is preliminary data.</text>
</comment>
<protein>
    <submittedName>
        <fullName evidence="2">Uncharacterized protein</fullName>
    </submittedName>
</protein>